<accession>A0A9J5W4D7</accession>
<gene>
    <name evidence="2" type="ORF">H5410_060047</name>
</gene>
<dbReference type="OrthoDB" id="1738953at2759"/>
<comment type="caution">
    <text evidence="2">The sequence shown here is derived from an EMBL/GenBank/DDBJ whole genome shotgun (WGS) entry which is preliminary data.</text>
</comment>
<sequence>MKGHTREDCNKLKHCTHCNMQGHTKDICFQLIGYPPDWKGKKRVNMVQASNGSRGSQRSGDVQYNQHSQSGTSIRNECVPHFTTNQYTQIIQMLNKSQITESNAHMADSGASDHMVGTTNLLNHGLTVSNPRTVQLATGDSATITQSENSKLT</sequence>
<evidence type="ECO:0000313" key="3">
    <source>
        <dbReference type="Proteomes" id="UP000824120"/>
    </source>
</evidence>
<feature type="region of interest" description="Disordered" evidence="1">
    <location>
        <begin position="50"/>
        <end position="72"/>
    </location>
</feature>
<evidence type="ECO:0000256" key="1">
    <source>
        <dbReference type="SAM" id="MobiDB-lite"/>
    </source>
</evidence>
<name>A0A9J5W4D7_SOLCO</name>
<dbReference type="PANTHER" id="PTHR34222">
    <property type="entry name" value="GAG_PRE-INTEGRS DOMAIN-CONTAINING PROTEIN"/>
    <property type="match status" value="1"/>
</dbReference>
<organism evidence="2 3">
    <name type="scientific">Solanum commersonii</name>
    <name type="common">Commerson's wild potato</name>
    <name type="synonym">Commerson's nightshade</name>
    <dbReference type="NCBI Taxonomy" id="4109"/>
    <lineage>
        <taxon>Eukaryota</taxon>
        <taxon>Viridiplantae</taxon>
        <taxon>Streptophyta</taxon>
        <taxon>Embryophyta</taxon>
        <taxon>Tracheophyta</taxon>
        <taxon>Spermatophyta</taxon>
        <taxon>Magnoliopsida</taxon>
        <taxon>eudicotyledons</taxon>
        <taxon>Gunneridae</taxon>
        <taxon>Pentapetalae</taxon>
        <taxon>asterids</taxon>
        <taxon>lamiids</taxon>
        <taxon>Solanales</taxon>
        <taxon>Solanaceae</taxon>
        <taxon>Solanoideae</taxon>
        <taxon>Solaneae</taxon>
        <taxon>Solanum</taxon>
    </lineage>
</organism>
<dbReference type="AlphaFoldDB" id="A0A9J5W4D7"/>
<keyword evidence="3" id="KW-1185">Reference proteome</keyword>
<dbReference type="PANTHER" id="PTHR34222:SF97">
    <property type="entry name" value="CATALYTIC REGION, PUTATIVE-RELATED"/>
    <property type="match status" value="1"/>
</dbReference>
<protein>
    <submittedName>
        <fullName evidence="2">Uncharacterized protein</fullName>
    </submittedName>
</protein>
<evidence type="ECO:0000313" key="2">
    <source>
        <dbReference type="EMBL" id="KAG5570281.1"/>
    </source>
</evidence>
<proteinExistence type="predicted"/>
<dbReference type="Proteomes" id="UP000824120">
    <property type="component" value="Chromosome 12"/>
</dbReference>
<reference evidence="2 3" key="1">
    <citation type="submission" date="2020-09" db="EMBL/GenBank/DDBJ databases">
        <title>De no assembly of potato wild relative species, Solanum commersonii.</title>
        <authorList>
            <person name="Cho K."/>
        </authorList>
    </citation>
    <scope>NUCLEOTIDE SEQUENCE [LARGE SCALE GENOMIC DNA]</scope>
    <source>
        <strain evidence="2">LZ3.2</strain>
        <tissue evidence="2">Leaf</tissue>
    </source>
</reference>
<dbReference type="EMBL" id="JACXVP010000012">
    <property type="protein sequence ID" value="KAG5570281.1"/>
    <property type="molecule type" value="Genomic_DNA"/>
</dbReference>